<gene>
    <name evidence="3" type="ORF">I1A49_22890</name>
</gene>
<keyword evidence="2" id="KW-1133">Transmembrane helix</keyword>
<keyword evidence="2" id="KW-0812">Transmembrane</keyword>
<sequence length="570" mass="60402">MSDTILTADETATDDEQIPDAPSAPDHAPAAEPEVPGGGLAHTPGGLPAVPLTVIGANSTVAAVSASVLTAGAPVTGLAAAGIAATAAGAAALRRRSAAKQTTTGTHRGRRHGSGNTGPRAGRTGFGSSGRRARHGSSAGHGGTGRAGGTPRGRGRGSHTAPGSANPSGARSLRAAGQAAKLRAAEAGRSPRGVKGAFGAVKAARADLQAAAPTRAERRRQDTADRRNLSDARRAAKAARKAEKRATRRKGSRDRGPGGKGLGLSKSPRSEAAGGRGRRTRGGGVRGLVGSARERMRQAMRRMRSRVRAARDERTARRLAGMRELRKRAWARWRLWRRLTASALRCYGRKVLAAAISVPFFAIGMISHPIGVRLGWRWLMWPGQRVYARLAAAARRAREERDFLIRAEYKATLDNAAADEDEEPIGSRVRRAPRSHHAYAGTSTGGSTIMSTTAGPGFLFNESASEMEAAAKNYDPDGMMHVHDTIKGFPEALASVANTFAILAQKSDEEFPLEPEVGTSLDAIYQALQLAIDEAEDAFTTFRVVHEQDIRRHEEPRNNAEEGWDTTNNQ</sequence>
<feature type="region of interest" description="Disordered" evidence="1">
    <location>
        <begin position="549"/>
        <end position="570"/>
    </location>
</feature>
<organism evidence="3 4">
    <name type="scientific">Streptomyces malaysiensis</name>
    <dbReference type="NCBI Taxonomy" id="92644"/>
    <lineage>
        <taxon>Bacteria</taxon>
        <taxon>Bacillati</taxon>
        <taxon>Actinomycetota</taxon>
        <taxon>Actinomycetes</taxon>
        <taxon>Kitasatosporales</taxon>
        <taxon>Streptomycetaceae</taxon>
        <taxon>Streptomyces</taxon>
        <taxon>Streptomyces violaceusniger group</taxon>
    </lineage>
</organism>
<feature type="compositionally biased region" description="Low complexity" evidence="1">
    <location>
        <begin position="19"/>
        <end position="34"/>
    </location>
</feature>
<protein>
    <submittedName>
        <fullName evidence="3">Uncharacterized protein</fullName>
    </submittedName>
</protein>
<feature type="compositionally biased region" description="Low complexity" evidence="1">
    <location>
        <begin position="173"/>
        <end position="193"/>
    </location>
</feature>
<reference evidence="3 4" key="1">
    <citation type="submission" date="2020-11" db="EMBL/GenBank/DDBJ databases">
        <title>Complete genome sequence unveiled secondary metabolic potentials in Streptomyces solisilvae HNM0141.</title>
        <authorList>
            <person name="Huang X."/>
        </authorList>
    </citation>
    <scope>NUCLEOTIDE SEQUENCE [LARGE SCALE GENOMIC DNA]</scope>
    <source>
        <strain evidence="3 4">HNM0141</strain>
    </source>
</reference>
<feature type="region of interest" description="Disordered" evidence="1">
    <location>
        <begin position="94"/>
        <end position="193"/>
    </location>
</feature>
<feature type="region of interest" description="Disordered" evidence="1">
    <location>
        <begin position="208"/>
        <end position="288"/>
    </location>
</feature>
<evidence type="ECO:0000256" key="2">
    <source>
        <dbReference type="SAM" id="Phobius"/>
    </source>
</evidence>
<feature type="compositionally biased region" description="Gly residues" evidence="1">
    <location>
        <begin position="139"/>
        <end position="152"/>
    </location>
</feature>
<proteinExistence type="predicted"/>
<dbReference type="Proteomes" id="UP000663421">
    <property type="component" value="Chromosome"/>
</dbReference>
<dbReference type="EMBL" id="CP065050">
    <property type="protein sequence ID" value="QPI57377.1"/>
    <property type="molecule type" value="Genomic_DNA"/>
</dbReference>
<accession>A0ABX6W7D6</accession>
<feature type="compositionally biased region" description="Basic and acidic residues" evidence="1">
    <location>
        <begin position="549"/>
        <end position="560"/>
    </location>
</feature>
<feature type="region of interest" description="Disordered" evidence="1">
    <location>
        <begin position="1"/>
        <end position="44"/>
    </location>
</feature>
<keyword evidence="4" id="KW-1185">Reference proteome</keyword>
<feature type="compositionally biased region" description="Basic and acidic residues" evidence="1">
    <location>
        <begin position="215"/>
        <end position="245"/>
    </location>
</feature>
<evidence type="ECO:0000256" key="1">
    <source>
        <dbReference type="SAM" id="MobiDB-lite"/>
    </source>
</evidence>
<keyword evidence="2" id="KW-0472">Membrane</keyword>
<evidence type="ECO:0000313" key="3">
    <source>
        <dbReference type="EMBL" id="QPI57377.1"/>
    </source>
</evidence>
<name>A0ABX6W7D6_STRMQ</name>
<evidence type="ECO:0000313" key="4">
    <source>
        <dbReference type="Proteomes" id="UP000663421"/>
    </source>
</evidence>
<feature type="transmembrane region" description="Helical" evidence="2">
    <location>
        <begin position="351"/>
        <end position="376"/>
    </location>
</feature>